<evidence type="ECO:0000256" key="1">
    <source>
        <dbReference type="SAM" id="MobiDB-lite"/>
    </source>
</evidence>
<name>A0AAW0J7G9_MYOGA</name>
<organism evidence="2 3">
    <name type="scientific">Myodes glareolus</name>
    <name type="common">Bank vole</name>
    <name type="synonym">Clethrionomys glareolus</name>
    <dbReference type="NCBI Taxonomy" id="447135"/>
    <lineage>
        <taxon>Eukaryota</taxon>
        <taxon>Metazoa</taxon>
        <taxon>Chordata</taxon>
        <taxon>Craniata</taxon>
        <taxon>Vertebrata</taxon>
        <taxon>Euteleostomi</taxon>
        <taxon>Mammalia</taxon>
        <taxon>Eutheria</taxon>
        <taxon>Euarchontoglires</taxon>
        <taxon>Glires</taxon>
        <taxon>Rodentia</taxon>
        <taxon>Myomorpha</taxon>
        <taxon>Muroidea</taxon>
        <taxon>Cricetidae</taxon>
        <taxon>Arvicolinae</taxon>
        <taxon>Myodes</taxon>
    </lineage>
</organism>
<protein>
    <submittedName>
        <fullName evidence="2">Uncharacterized protein</fullName>
    </submittedName>
</protein>
<sequence>MLGARPAIGCARAGDSSRSAEGVVTRCGARGFRSCGALRKQRQEDQEEHEQVSIAEDETICSPKSGAGKFL</sequence>
<dbReference type="AlphaFoldDB" id="A0AAW0J7G9"/>
<keyword evidence="3" id="KW-1185">Reference proteome</keyword>
<evidence type="ECO:0000313" key="2">
    <source>
        <dbReference type="EMBL" id="KAK7822765.1"/>
    </source>
</evidence>
<feature type="region of interest" description="Disordered" evidence="1">
    <location>
        <begin position="41"/>
        <end position="71"/>
    </location>
</feature>
<accession>A0AAW0J7G9</accession>
<evidence type="ECO:0000313" key="3">
    <source>
        <dbReference type="Proteomes" id="UP001488838"/>
    </source>
</evidence>
<dbReference type="EMBL" id="JBBHLL010000056">
    <property type="protein sequence ID" value="KAK7822765.1"/>
    <property type="molecule type" value="Genomic_DNA"/>
</dbReference>
<proteinExistence type="predicted"/>
<reference evidence="2 3" key="1">
    <citation type="journal article" date="2023" name="bioRxiv">
        <title>Conserved and derived expression patterns and positive selection on dental genes reveal complex evolutionary context of ever-growing rodent molars.</title>
        <authorList>
            <person name="Calamari Z.T."/>
            <person name="Song A."/>
            <person name="Cohen E."/>
            <person name="Akter M."/>
            <person name="Roy R.D."/>
            <person name="Hallikas O."/>
            <person name="Christensen M.M."/>
            <person name="Li P."/>
            <person name="Marangoni P."/>
            <person name="Jernvall J."/>
            <person name="Klein O.D."/>
        </authorList>
    </citation>
    <scope>NUCLEOTIDE SEQUENCE [LARGE SCALE GENOMIC DNA]</scope>
    <source>
        <strain evidence="2">V071</strain>
    </source>
</reference>
<dbReference type="Proteomes" id="UP001488838">
    <property type="component" value="Unassembled WGS sequence"/>
</dbReference>
<comment type="caution">
    <text evidence="2">The sequence shown here is derived from an EMBL/GenBank/DDBJ whole genome shotgun (WGS) entry which is preliminary data.</text>
</comment>
<gene>
    <name evidence="2" type="ORF">U0070_022704</name>
</gene>